<dbReference type="AlphaFoldDB" id="A0A6S6RTJ7"/>
<dbReference type="PANTHER" id="PTHR30163:SF9">
    <property type="entry name" value="MEMBRANE-BOUND LYTIC MUREIN TRANSGLYCOSYLASE B"/>
    <property type="match status" value="1"/>
</dbReference>
<dbReference type="NCBIfam" id="TIGR02282">
    <property type="entry name" value="MltB"/>
    <property type="match status" value="1"/>
</dbReference>
<accession>A0A6S6RTJ7</accession>
<keyword evidence="3" id="KW-0378">Hydrolase</keyword>
<dbReference type="InterPro" id="IPR023346">
    <property type="entry name" value="Lysozyme-like_dom_sf"/>
</dbReference>
<dbReference type="InterPro" id="IPR011757">
    <property type="entry name" value="Lytic_transglycosylase_MltB"/>
</dbReference>
<name>A0A6S6RTJ7_9BACT</name>
<dbReference type="EC" id="3.2.1.-" evidence="3"/>
<gene>
    <name evidence="3" type="ORF">HELGO_WM2322</name>
</gene>
<sequence>MKINQLTTLTLSLLLFTACSTKTIKPIENNTSIQSNIGIQPAAIPTIATETADNSSGLGGDFAGNWKLTEFIERMHNQHNFEYAYLYTLFSNARDTNQIVEPCKTSVDSSGNCIVKVKPKGKWDRYRGMFIYDRNINRGVAFWEEHEATLNRAYQEYGVLPEFIIGVLGVETAYGVNFGKKRVIDVLTTKGMLGDRRERFYTKQLEKFLIMTRDSNLDASVLMGSNAGAMGYGQFIASSYLAFAVDFNGDGVTDLWNAEDAIGSIANYFAMNGWKRNLTEVVTRAKYKGNRFKRLKTGFKTKYSQYKLRKKHNITARNKLKYKGPVSLIKLPKYSYDELWFGTHNFRVITTYNHSTFYGMVVYQLGQEVKRKRYGR</sequence>
<dbReference type="GO" id="GO:0009253">
    <property type="term" value="P:peptidoglycan catabolic process"/>
    <property type="evidence" value="ECO:0007669"/>
    <property type="project" value="TreeGrafter"/>
</dbReference>
<dbReference type="Gene3D" id="1.10.8.350">
    <property type="entry name" value="Bacterial muramidase"/>
    <property type="match status" value="1"/>
</dbReference>
<dbReference type="PANTHER" id="PTHR30163">
    <property type="entry name" value="MEMBRANE-BOUND LYTIC MUREIN TRANSGLYCOSYLASE B"/>
    <property type="match status" value="1"/>
</dbReference>
<feature type="domain" description="Transglycosylase SLT" evidence="2">
    <location>
        <begin position="69"/>
        <end position="367"/>
    </location>
</feature>
<keyword evidence="3" id="KW-0326">Glycosidase</keyword>
<evidence type="ECO:0000259" key="2">
    <source>
        <dbReference type="Pfam" id="PF13406"/>
    </source>
</evidence>
<evidence type="ECO:0000313" key="3">
    <source>
        <dbReference type="EMBL" id="CAA6798836.1"/>
    </source>
</evidence>
<protein>
    <submittedName>
        <fullName evidence="3">Membrane-bound lytic murein transglycosylase B (EC)</fullName>
        <ecNumber evidence="3">3.2.1.-</ecNumber>
    </submittedName>
</protein>
<dbReference type="PROSITE" id="PS51257">
    <property type="entry name" value="PROKAR_LIPOPROTEIN"/>
    <property type="match status" value="1"/>
</dbReference>
<dbReference type="Pfam" id="PF13406">
    <property type="entry name" value="SLT_2"/>
    <property type="match status" value="1"/>
</dbReference>
<proteinExistence type="predicted"/>
<dbReference type="InterPro" id="IPR043426">
    <property type="entry name" value="MltB-like"/>
</dbReference>
<evidence type="ECO:0000256" key="1">
    <source>
        <dbReference type="PIRSR" id="PIRSR611757-1"/>
    </source>
</evidence>
<dbReference type="SUPFAM" id="SSF53955">
    <property type="entry name" value="Lysozyme-like"/>
    <property type="match status" value="1"/>
</dbReference>
<reference evidence="3" key="1">
    <citation type="submission" date="2020-01" db="EMBL/GenBank/DDBJ databases">
        <authorList>
            <person name="Meier V. D."/>
            <person name="Meier V D."/>
        </authorList>
    </citation>
    <scope>NUCLEOTIDE SEQUENCE</scope>
    <source>
        <strain evidence="3">HLG_WM_MAG_06</strain>
    </source>
</reference>
<organism evidence="3">
    <name type="scientific">uncultured Sulfurovum sp</name>
    <dbReference type="NCBI Taxonomy" id="269237"/>
    <lineage>
        <taxon>Bacteria</taxon>
        <taxon>Pseudomonadati</taxon>
        <taxon>Campylobacterota</taxon>
        <taxon>Epsilonproteobacteria</taxon>
        <taxon>Campylobacterales</taxon>
        <taxon>Sulfurovaceae</taxon>
        <taxon>Sulfurovum</taxon>
        <taxon>environmental samples</taxon>
    </lineage>
</organism>
<feature type="active site" evidence="1">
    <location>
        <position position="171"/>
    </location>
</feature>
<dbReference type="GO" id="GO:0016798">
    <property type="term" value="F:hydrolase activity, acting on glycosyl bonds"/>
    <property type="evidence" value="ECO:0007669"/>
    <property type="project" value="UniProtKB-KW"/>
</dbReference>
<dbReference type="CDD" id="cd13399">
    <property type="entry name" value="Slt35-like"/>
    <property type="match status" value="1"/>
</dbReference>
<dbReference type="GO" id="GO:0008933">
    <property type="term" value="F:peptidoglycan lytic transglycosylase activity"/>
    <property type="evidence" value="ECO:0007669"/>
    <property type="project" value="TreeGrafter"/>
</dbReference>
<dbReference type="InterPro" id="IPR031304">
    <property type="entry name" value="SLT_2"/>
</dbReference>
<dbReference type="Gene3D" id="1.10.530.10">
    <property type="match status" value="1"/>
</dbReference>
<dbReference type="EMBL" id="CACVAP010000011">
    <property type="protein sequence ID" value="CAA6798836.1"/>
    <property type="molecule type" value="Genomic_DNA"/>
</dbReference>